<dbReference type="EMBL" id="SEYY01017842">
    <property type="protein sequence ID" value="KAB7499576.1"/>
    <property type="molecule type" value="Genomic_DNA"/>
</dbReference>
<evidence type="ECO:0000313" key="1">
    <source>
        <dbReference type="EMBL" id="KAB7499576.1"/>
    </source>
</evidence>
<dbReference type="Proteomes" id="UP000326759">
    <property type="component" value="Unassembled WGS sequence"/>
</dbReference>
<sequence>MGLPSSTEDLSSNIHFVYPRLALYIRIIFRKKRHEKPFRVIWFQKKEKMAPSPVKLKDQQTFCRIIYTEGERLDEGGRRTCNI</sequence>
<protein>
    <submittedName>
        <fullName evidence="1">Uncharacterized protein</fullName>
    </submittedName>
</protein>
<reference evidence="1 2" key="1">
    <citation type="journal article" date="2019" name="PLoS Biol.">
        <title>Sex chromosomes control vertical transmission of feminizing Wolbachia symbionts in an isopod.</title>
        <authorList>
            <person name="Becking T."/>
            <person name="Chebbi M.A."/>
            <person name="Giraud I."/>
            <person name="Moumen B."/>
            <person name="Laverre T."/>
            <person name="Caubet Y."/>
            <person name="Peccoud J."/>
            <person name="Gilbert C."/>
            <person name="Cordaux R."/>
        </authorList>
    </citation>
    <scope>NUCLEOTIDE SEQUENCE [LARGE SCALE GENOMIC DNA]</scope>
    <source>
        <strain evidence="1">ANa2</strain>
        <tissue evidence="1">Whole body excluding digestive tract and cuticle</tissue>
    </source>
</reference>
<accession>A0A5N5SZD3</accession>
<organism evidence="1 2">
    <name type="scientific">Armadillidium nasatum</name>
    <dbReference type="NCBI Taxonomy" id="96803"/>
    <lineage>
        <taxon>Eukaryota</taxon>
        <taxon>Metazoa</taxon>
        <taxon>Ecdysozoa</taxon>
        <taxon>Arthropoda</taxon>
        <taxon>Crustacea</taxon>
        <taxon>Multicrustacea</taxon>
        <taxon>Malacostraca</taxon>
        <taxon>Eumalacostraca</taxon>
        <taxon>Peracarida</taxon>
        <taxon>Isopoda</taxon>
        <taxon>Oniscidea</taxon>
        <taxon>Crinocheta</taxon>
        <taxon>Armadillidiidae</taxon>
        <taxon>Armadillidium</taxon>
    </lineage>
</organism>
<name>A0A5N5SZD3_9CRUS</name>
<evidence type="ECO:0000313" key="2">
    <source>
        <dbReference type="Proteomes" id="UP000326759"/>
    </source>
</evidence>
<keyword evidence="2" id="KW-1185">Reference proteome</keyword>
<proteinExistence type="predicted"/>
<gene>
    <name evidence="1" type="ORF">Anas_14494</name>
</gene>
<dbReference type="AlphaFoldDB" id="A0A5N5SZD3"/>
<comment type="caution">
    <text evidence="1">The sequence shown here is derived from an EMBL/GenBank/DDBJ whole genome shotgun (WGS) entry which is preliminary data.</text>
</comment>